<feature type="transmembrane region" description="Helical" evidence="2">
    <location>
        <begin position="129"/>
        <end position="160"/>
    </location>
</feature>
<keyword evidence="4" id="KW-1185">Reference proteome</keyword>
<dbReference type="GO" id="GO:0005886">
    <property type="term" value="C:plasma membrane"/>
    <property type="evidence" value="ECO:0007669"/>
    <property type="project" value="EnsemblFungi"/>
</dbReference>
<dbReference type="OMA" id="HKPFTEL"/>
<reference evidence="3 4" key="1">
    <citation type="journal article" date="2011" name="Proc. Natl. Acad. Sci. U.S.A.">
        <title>Evolutionary erosion of yeast sex chromosomes by mating-type switching accidents.</title>
        <authorList>
            <person name="Gordon J.L."/>
            <person name="Armisen D."/>
            <person name="Proux-Wera E."/>
            <person name="Oheigeartaigh S.S."/>
            <person name="Byrne K.P."/>
            <person name="Wolfe K.H."/>
        </authorList>
    </citation>
    <scope>NUCLEOTIDE SEQUENCE [LARGE SCALE GENOMIC DNA]</scope>
    <source>
        <strain evidence="4">ATCC 10597 / BCRC 20456 / CBS 421 / NBRC 0211 / NRRL Y-12639</strain>
    </source>
</reference>
<dbReference type="RefSeq" id="XP_003980192.1">
    <property type="nucleotide sequence ID" value="XM_003980143.1"/>
</dbReference>
<dbReference type="PANTHER" id="PTHR28013">
    <property type="entry name" value="PROTEIN DCV1-RELATED"/>
    <property type="match status" value="1"/>
</dbReference>
<dbReference type="PANTHER" id="PTHR28013:SF8">
    <property type="entry name" value="AEL027WP"/>
    <property type="match status" value="1"/>
</dbReference>
<feature type="compositionally biased region" description="Polar residues" evidence="1">
    <location>
        <begin position="339"/>
        <end position="352"/>
    </location>
</feature>
<feature type="compositionally biased region" description="Low complexity" evidence="1">
    <location>
        <begin position="419"/>
        <end position="428"/>
    </location>
</feature>
<feature type="region of interest" description="Disordered" evidence="1">
    <location>
        <begin position="475"/>
        <end position="503"/>
    </location>
</feature>
<dbReference type="EMBL" id="HE580273">
    <property type="protein sequence ID" value="CCK73516.1"/>
    <property type="molecule type" value="Genomic_DNA"/>
</dbReference>
<keyword evidence="2" id="KW-1133">Transmembrane helix</keyword>
<evidence type="ECO:0000313" key="4">
    <source>
        <dbReference type="Proteomes" id="UP000000689"/>
    </source>
</evidence>
<feature type="region of interest" description="Disordered" evidence="1">
    <location>
        <begin position="283"/>
        <end position="355"/>
    </location>
</feature>
<feature type="region of interest" description="Disordered" evidence="1">
    <location>
        <begin position="384"/>
        <end position="463"/>
    </location>
</feature>
<dbReference type="AlphaFoldDB" id="J7S4L2"/>
<dbReference type="OrthoDB" id="2354757at2759"/>
<dbReference type="GO" id="GO:0032153">
    <property type="term" value="C:cell division site"/>
    <property type="evidence" value="ECO:0007669"/>
    <property type="project" value="TreeGrafter"/>
</dbReference>
<feature type="compositionally biased region" description="Basic and acidic residues" evidence="1">
    <location>
        <begin position="313"/>
        <end position="326"/>
    </location>
</feature>
<keyword evidence="2" id="KW-0812">Transmembrane</keyword>
<feature type="compositionally biased region" description="Polar residues" evidence="1">
    <location>
        <begin position="475"/>
        <end position="501"/>
    </location>
</feature>
<proteinExistence type="predicted"/>
<evidence type="ECO:0000313" key="3">
    <source>
        <dbReference type="EMBL" id="CCK73516.1"/>
    </source>
</evidence>
<dbReference type="HOGENOM" id="CLU_026237_0_0_1"/>
<feature type="compositionally biased region" description="Polar residues" evidence="1">
    <location>
        <begin position="283"/>
        <end position="292"/>
    </location>
</feature>
<accession>J7S4L2</accession>
<name>J7S4L2_NAUDC</name>
<dbReference type="Pfam" id="PF06687">
    <property type="entry name" value="SUR7"/>
    <property type="match status" value="1"/>
</dbReference>
<organism evidence="3 4">
    <name type="scientific">Naumovozyma dairenensis (strain ATCC 10597 / BCRC 20456 / CBS 421 / NBRC 0211 / NRRL Y-12639)</name>
    <name type="common">Saccharomyces dairenensis</name>
    <dbReference type="NCBI Taxonomy" id="1071378"/>
    <lineage>
        <taxon>Eukaryota</taxon>
        <taxon>Fungi</taxon>
        <taxon>Dikarya</taxon>
        <taxon>Ascomycota</taxon>
        <taxon>Saccharomycotina</taxon>
        <taxon>Saccharomycetes</taxon>
        <taxon>Saccharomycetales</taxon>
        <taxon>Saccharomycetaceae</taxon>
        <taxon>Naumovozyma</taxon>
    </lineage>
</organism>
<feature type="transmembrane region" description="Helical" evidence="2">
    <location>
        <begin position="167"/>
        <end position="187"/>
    </location>
</feature>
<feature type="transmembrane region" description="Helical" evidence="2">
    <location>
        <begin position="12"/>
        <end position="35"/>
    </location>
</feature>
<feature type="transmembrane region" description="Helical" evidence="2">
    <location>
        <begin position="96"/>
        <end position="123"/>
    </location>
</feature>
<feature type="compositionally biased region" description="Acidic residues" evidence="1">
    <location>
        <begin position="297"/>
        <end position="312"/>
    </location>
</feature>
<feature type="compositionally biased region" description="Polar residues" evidence="1">
    <location>
        <begin position="384"/>
        <end position="398"/>
    </location>
</feature>
<dbReference type="GeneID" id="13926988"/>
<dbReference type="InterPro" id="IPR051380">
    <property type="entry name" value="pH-response_reg_palI/RIM9"/>
</dbReference>
<feature type="compositionally biased region" description="Polar residues" evidence="1">
    <location>
        <begin position="407"/>
        <end position="416"/>
    </location>
</feature>
<gene>
    <name evidence="3" type="primary">NDAI0G05330</name>
    <name evidence="3" type="ordered locus">NDAI_0G05330</name>
</gene>
<dbReference type="GO" id="GO:0000328">
    <property type="term" value="C:fungal-type vacuole lumen"/>
    <property type="evidence" value="ECO:0007669"/>
    <property type="project" value="EnsemblFungi"/>
</dbReference>
<evidence type="ECO:0008006" key="5">
    <source>
        <dbReference type="Google" id="ProtNLM"/>
    </source>
</evidence>
<dbReference type="KEGG" id="ndi:NDAI_0G05330"/>
<dbReference type="Proteomes" id="UP000000689">
    <property type="component" value="Chromosome 7"/>
</dbReference>
<evidence type="ECO:0000256" key="1">
    <source>
        <dbReference type="SAM" id="MobiDB-lite"/>
    </source>
</evidence>
<evidence type="ECO:0000256" key="2">
    <source>
        <dbReference type="SAM" id="Phobius"/>
    </source>
</evidence>
<keyword evidence="2" id="KW-0472">Membrane</keyword>
<dbReference type="GO" id="GO:0035838">
    <property type="term" value="C:growing cell tip"/>
    <property type="evidence" value="ECO:0007669"/>
    <property type="project" value="TreeGrafter"/>
</dbReference>
<dbReference type="eggNOG" id="ENOG502RYG1">
    <property type="taxonomic scope" value="Eukaryota"/>
</dbReference>
<dbReference type="InterPro" id="IPR009571">
    <property type="entry name" value="SUR7/Rim9-like_fungi"/>
</dbReference>
<sequence length="590" mass="65984">MTINKKSTTLFTIISVAQFVSMAFLIICCVTAPVFKQIGLSKAEDVTYGVFGYCTTNNGDSIRCSKASSSYNPQDLTDDNNLWTMNSNQRSILGKILIVTPIAAGLNFLSFVVTIITIILSILSTTGSISALMFTIELLFAILGFFSSALVCIISFLLFYPKMTWCSWLLIPAAALPLLIIPLIFVAHSSSSRTIDEIDDSTEAMLHDDPMDKSRFSIKEIYQNNDMTGSNILNQPTVLPDFQPFNDDMKKQITESSTDFSSLAKEKQDYNSPVEEYVKEQTNTISDLNTQGGSVRDDDDVDDDDGSNNEDEVQQRDRVALHDKRLSYPAFSVIDNEGKTNPENQSQTSRTAPYNIVPSIASSSYSNKNISDQRNSNKILEDLYNNNNDQGIEGSNNNHEIDDGLSDFTSVSQRGVNPNYYNNQLQLNSHSQRQPAGNLPYPQPSPQPQNYSQGPQYANQQPHYINRDNGMQQRNIIPQGRPQMNSQYNSNPLPTANNTNRGPIIRNAAQPAVGYPNYNSQPALQERRYNQPQQPYNNYRQGAIRNIQFNQPPSNIPMGSTHYKPSYKKRMANNLPSANSFNTGNPYGFR</sequence>
<protein>
    <recommendedName>
        <fullName evidence="5">PH-response regulator protein palI/RIM9</fullName>
    </recommendedName>
</protein>